<dbReference type="EMBL" id="UFQS01002428">
    <property type="protein sequence ID" value="SSX14007.1"/>
    <property type="molecule type" value="Genomic_DNA"/>
</dbReference>
<accession>A0A336LB54</accession>
<dbReference type="VEuPathDB" id="VectorBase:CSON006444"/>
<reference evidence="2" key="1">
    <citation type="submission" date="2018-04" db="EMBL/GenBank/DDBJ databases">
        <authorList>
            <person name="Go L.Y."/>
            <person name="Mitchell J.A."/>
        </authorList>
    </citation>
    <scope>NUCLEOTIDE SEQUENCE</scope>
    <source>
        <tissue evidence="2">Whole organism</tissue>
    </source>
</reference>
<sequence length="666" mass="75023">MSLTLSMISSTLATFPMPFGSPYGALPANRPAPPPMFRPISRSGPPSMQRREPVPLVFPGSLSRGKFRDQFRAATAGLPMRTMMLQLRGSPSRGVAQYTKAPPAFKFLKPNPLPSPQPTIVVNPLKYESMQITPIKYEALKISHSQNNVKPKPTPEYNYEKPNVHTTKLQLRLPSDVAAGAIRTIPAPNLSVQDNKIQFFSDNKEPPKNPFKRPNLIPQYEVEEQSNDVTFKDPYTGKNTLWAPDPDPQYQNVKLKPSTDPLSRPSNYQTLPNDLAAQIAQVQQPQYIASPAQARPVMAAAPVAYVQSQSPYDYQTYAYAYMPMQASATTNAGIYQPSMLQGMAPYNPSYLIAQSSQLFNQHQQNLYNKQQQEPSYVQEFAQNSLNYDPYANAAKLQQQQQQQSYNAYDVASAQLQQIQALQAATQLQYQDQSQQALQQQPQYTQQYQNDASVNPQAYTQLIEAQHYNPYATSTQPPLTAKDLASIFKYGTLSQSSEESSEQPGNYQNDYYNYDKYSQQQQAQPQPQQSHFQPTHATQAPEILQGQETLTPQSAFEQHQQALAAQLSKAGQQDQYQSHGSHNPLRIYVPDEAQSKSDENVDGDETPTELTGTQQTQQDEPKERLDTIIDNNYYDGMEYQYNDDYQPVDDDTKPNANLTNHQLESKE</sequence>
<feature type="region of interest" description="Disordered" evidence="1">
    <location>
        <begin position="227"/>
        <end position="251"/>
    </location>
</feature>
<feature type="region of interest" description="Disordered" evidence="1">
    <location>
        <begin position="561"/>
        <end position="666"/>
    </location>
</feature>
<feature type="compositionally biased region" description="Polar residues" evidence="1">
    <location>
        <begin position="653"/>
        <end position="666"/>
    </location>
</feature>
<feature type="compositionally biased region" description="Polar residues" evidence="1">
    <location>
        <begin position="561"/>
        <end position="580"/>
    </location>
</feature>
<proteinExistence type="predicted"/>
<feature type="compositionally biased region" description="Polar residues" evidence="1">
    <location>
        <begin position="607"/>
        <end position="617"/>
    </location>
</feature>
<dbReference type="AlphaFoldDB" id="A0A336LB54"/>
<protein>
    <submittedName>
        <fullName evidence="2">CSON006444 protein</fullName>
    </submittedName>
</protein>
<evidence type="ECO:0000256" key="1">
    <source>
        <dbReference type="SAM" id="MobiDB-lite"/>
    </source>
</evidence>
<evidence type="ECO:0000313" key="3">
    <source>
        <dbReference type="EMBL" id="SSX33426.1"/>
    </source>
</evidence>
<dbReference type="EMBL" id="UFQT01002428">
    <property type="protein sequence ID" value="SSX33426.1"/>
    <property type="molecule type" value="Genomic_DNA"/>
</dbReference>
<organism evidence="2">
    <name type="scientific">Culicoides sonorensis</name>
    <name type="common">Biting midge</name>
    <dbReference type="NCBI Taxonomy" id="179676"/>
    <lineage>
        <taxon>Eukaryota</taxon>
        <taxon>Metazoa</taxon>
        <taxon>Ecdysozoa</taxon>
        <taxon>Arthropoda</taxon>
        <taxon>Hexapoda</taxon>
        <taxon>Insecta</taxon>
        <taxon>Pterygota</taxon>
        <taxon>Neoptera</taxon>
        <taxon>Endopterygota</taxon>
        <taxon>Diptera</taxon>
        <taxon>Nematocera</taxon>
        <taxon>Chironomoidea</taxon>
        <taxon>Ceratopogonidae</taxon>
        <taxon>Ceratopogoninae</taxon>
        <taxon>Culicoides</taxon>
        <taxon>Monoculicoides</taxon>
    </lineage>
</organism>
<gene>
    <name evidence="2" type="primary">CSON006444</name>
</gene>
<reference evidence="3" key="2">
    <citation type="submission" date="2018-07" db="EMBL/GenBank/DDBJ databases">
        <authorList>
            <person name="Quirk P.G."/>
            <person name="Krulwich T.A."/>
        </authorList>
    </citation>
    <scope>NUCLEOTIDE SEQUENCE</scope>
</reference>
<evidence type="ECO:0000313" key="2">
    <source>
        <dbReference type="EMBL" id="SSX14007.1"/>
    </source>
</evidence>
<name>A0A336LB54_CULSO</name>